<sequence>MSEDQLQPLQAALEDHSAEGIAILTAEPSRLIQATLLVIAGLLVAALAWAFIGRADVMVTVSGALEPEGEVRRVYAPVEGELVDLYVAEGTPVTAGDVMARLNARRAVEVAANALDAEIALSEAEFRVEQFPQTKVLKLEEAASLQRQIEIERAAHERRLAEGMSRLTEANKARLEEARTSLEQANRARDLALSDYQKYQRLFNSAGGGGVARKEVEDRRAAYDAAEAEARVAEAKLSELELELSRAYASARTELETSDQKLNALKLERARLLKDLEQEEKRIDAELQSARLRAQATRRVSFENIDDENFLRVLAPVSGIVTDLAVTQPGQQVNANAPLGSIAPSDARPLLVVEVPERDRGFLREGQTAKLKFNAFPYQRYGQITGIVEYLAPAAQLSPQTKEPVYEARISLERDRFEVDDQVYPLRYGMIATAEIVVRERRLIDLALDPLRNI</sequence>
<dbReference type="PANTHER" id="PTHR30386">
    <property type="entry name" value="MEMBRANE FUSION SUBUNIT OF EMRAB-TOLC MULTIDRUG EFFLUX PUMP"/>
    <property type="match status" value="1"/>
</dbReference>
<evidence type="ECO:0000256" key="1">
    <source>
        <dbReference type="ARBA" id="ARBA00009477"/>
    </source>
</evidence>
<protein>
    <submittedName>
        <fullName evidence="6">HlyD family efflux transporter periplasmic adaptor subunit</fullName>
    </submittedName>
</protein>
<keyword evidence="3" id="KW-1133">Transmembrane helix</keyword>
<feature type="domain" description="Multidrug resistance protein MdtA-like barrel-sandwich hybrid" evidence="4">
    <location>
        <begin position="74"/>
        <end position="339"/>
    </location>
</feature>
<dbReference type="Gene3D" id="2.40.30.170">
    <property type="match status" value="1"/>
</dbReference>
<dbReference type="Gene3D" id="1.10.287.470">
    <property type="entry name" value="Helix hairpin bin"/>
    <property type="match status" value="1"/>
</dbReference>
<dbReference type="InterPro" id="IPR058982">
    <property type="entry name" value="Beta-barrel_AprE"/>
</dbReference>
<dbReference type="PANTHER" id="PTHR30386:SF28">
    <property type="entry name" value="EXPORTED PROTEIN"/>
    <property type="match status" value="1"/>
</dbReference>
<feature type="domain" description="AprE-like beta-barrel" evidence="5">
    <location>
        <begin position="352"/>
        <end position="438"/>
    </location>
</feature>
<feature type="transmembrane region" description="Helical" evidence="3">
    <location>
        <begin position="31"/>
        <end position="52"/>
    </location>
</feature>
<dbReference type="InterPro" id="IPR050739">
    <property type="entry name" value="MFP"/>
</dbReference>
<evidence type="ECO:0000256" key="2">
    <source>
        <dbReference type="SAM" id="Coils"/>
    </source>
</evidence>
<dbReference type="Gene3D" id="2.40.50.100">
    <property type="match status" value="1"/>
</dbReference>
<gene>
    <name evidence="6" type="ORF">G3446_15825</name>
</gene>
<keyword evidence="7" id="KW-1185">Reference proteome</keyword>
<dbReference type="EMBL" id="JAAIJQ010000048">
    <property type="protein sequence ID" value="NEV63337.1"/>
    <property type="molecule type" value="Genomic_DNA"/>
</dbReference>
<reference evidence="6 7" key="1">
    <citation type="submission" date="2020-02" db="EMBL/GenBank/DDBJ databases">
        <title>Genome sequences of Thiorhodococcus mannitoliphagus and Thiorhodococcus minor, purple sulfur photosynthetic bacteria in the gammaproteobacterial family, Chromatiaceae.</title>
        <authorList>
            <person name="Aviles F.A."/>
            <person name="Meyer T.E."/>
            <person name="Kyndt J.A."/>
        </authorList>
    </citation>
    <scope>NUCLEOTIDE SEQUENCE [LARGE SCALE GENOMIC DNA]</scope>
    <source>
        <strain evidence="6 7">DSM 11518</strain>
    </source>
</reference>
<dbReference type="AlphaFoldDB" id="A0A6M0K403"/>
<keyword evidence="3" id="KW-0472">Membrane</keyword>
<evidence type="ECO:0000256" key="3">
    <source>
        <dbReference type="SAM" id="Phobius"/>
    </source>
</evidence>
<organism evidence="6 7">
    <name type="scientific">Thiorhodococcus minor</name>
    <dbReference type="NCBI Taxonomy" id="57489"/>
    <lineage>
        <taxon>Bacteria</taxon>
        <taxon>Pseudomonadati</taxon>
        <taxon>Pseudomonadota</taxon>
        <taxon>Gammaproteobacteria</taxon>
        <taxon>Chromatiales</taxon>
        <taxon>Chromatiaceae</taxon>
        <taxon>Thiorhodococcus</taxon>
    </lineage>
</organism>
<feature type="coiled-coil region" evidence="2">
    <location>
        <begin position="165"/>
        <end position="293"/>
    </location>
</feature>
<dbReference type="InterPro" id="IPR058625">
    <property type="entry name" value="MdtA-like_BSH"/>
</dbReference>
<accession>A0A6M0K403</accession>
<dbReference type="PRINTS" id="PR01490">
    <property type="entry name" value="RTXTOXIND"/>
</dbReference>
<proteinExistence type="inferred from homology"/>
<dbReference type="RefSeq" id="WP_164453802.1">
    <property type="nucleotide sequence ID" value="NZ_JAAIJQ010000048.1"/>
</dbReference>
<dbReference type="Proteomes" id="UP000483379">
    <property type="component" value="Unassembled WGS sequence"/>
</dbReference>
<evidence type="ECO:0000259" key="4">
    <source>
        <dbReference type="Pfam" id="PF25917"/>
    </source>
</evidence>
<keyword evidence="2" id="KW-0175">Coiled coil</keyword>
<comment type="similarity">
    <text evidence="1">Belongs to the membrane fusion protein (MFP) (TC 8.A.1) family.</text>
</comment>
<dbReference type="Pfam" id="PF25917">
    <property type="entry name" value="BSH_RND"/>
    <property type="match status" value="1"/>
</dbReference>
<comment type="caution">
    <text evidence="6">The sequence shown here is derived from an EMBL/GenBank/DDBJ whole genome shotgun (WGS) entry which is preliminary data.</text>
</comment>
<dbReference type="Pfam" id="PF26002">
    <property type="entry name" value="Beta-barrel_AprE"/>
    <property type="match status" value="1"/>
</dbReference>
<name>A0A6M0K403_9GAMM</name>
<evidence type="ECO:0000313" key="7">
    <source>
        <dbReference type="Proteomes" id="UP000483379"/>
    </source>
</evidence>
<keyword evidence="3" id="KW-0812">Transmembrane</keyword>
<evidence type="ECO:0000259" key="5">
    <source>
        <dbReference type="Pfam" id="PF26002"/>
    </source>
</evidence>
<evidence type="ECO:0000313" key="6">
    <source>
        <dbReference type="EMBL" id="NEV63337.1"/>
    </source>
</evidence>